<dbReference type="InterPro" id="IPR011527">
    <property type="entry name" value="ABC1_TM_dom"/>
</dbReference>
<feature type="transmembrane region" description="Helical" evidence="7">
    <location>
        <begin position="20"/>
        <end position="50"/>
    </location>
</feature>
<dbReference type="InterPro" id="IPR003439">
    <property type="entry name" value="ABC_transporter-like_ATP-bd"/>
</dbReference>
<protein>
    <submittedName>
        <fullName evidence="10">ABC transporter ATP-binding protein</fullName>
    </submittedName>
</protein>
<feature type="domain" description="ABC transporter" evidence="8">
    <location>
        <begin position="357"/>
        <end position="591"/>
    </location>
</feature>
<dbReference type="KEGG" id="hpel:HZS54_05900"/>
<sequence length="596" mass="65499">MSDEISLDKKLRALARVARFRPLFTAGIIGLSTFAALLEGIGLSFLYPIIQLARGGVDGGGQYLELFVRVFEIAGVPFTLESVVVGVAIVMTVRYTSSFLVDWLKAALRTNYVRHLQVESFDHALDAEVAYFDEEGSDDILNAIVTQASYAGRTIDRVVKIIEQGFLTAMYGLVALVMAPRLTAATVVILGVFVVISRTVLESGYSVGDRVAEANEAVQMAAQAGTQGIRDVKLFGMKAELFDRFQGATGQRVTAKVKLRRNEAMLDNFYQLATAIIVFVLIYVALRIANLSLASLSVFLFAMFRLAPRASTLNNYLYQLESDLPHLVRTQEFIDELDDRREPTVSEIRVPDPVETIAFDDVSFDYNSGKRVFDGLSFSVDRGEFVAFVGPSGAGKSTIVSLLTRMYEPDGGRILADGSPITEMDLAAWRERVSVVRQHPYIFNDTLRANVTIADRQATHSDVKRVCEIAQVTEFLDDLPNGYETELGDNGVRLSGGQKQRVALARALLKDADFLVLDEATSDLDSNIEETVHDAIEAMDRDYAMLVIAHRLSTVVNADRIYAVEDGGISETGSHAELVKQDGTYADLYATQAQSG</sequence>
<dbReference type="InterPro" id="IPR036640">
    <property type="entry name" value="ABC1_TM_sf"/>
</dbReference>
<dbReference type="PROSITE" id="PS50893">
    <property type="entry name" value="ABC_TRANSPORTER_2"/>
    <property type="match status" value="1"/>
</dbReference>
<reference evidence="10 11" key="1">
    <citation type="submission" date="2020-07" db="EMBL/GenBank/DDBJ databases">
        <title>Halosimplex litoreum sp. nov. and Halosimplex rubrum sp. nov., isolated from different salt environments.</title>
        <authorList>
            <person name="Cui H."/>
        </authorList>
    </citation>
    <scope>NUCLEOTIDE SEQUENCE [LARGE SCALE GENOMIC DNA]</scope>
    <source>
        <strain evidence="10 11">R2</strain>
    </source>
</reference>
<proteinExistence type="predicted"/>
<dbReference type="GO" id="GO:0016020">
    <property type="term" value="C:membrane"/>
    <property type="evidence" value="ECO:0007669"/>
    <property type="project" value="UniProtKB-SubCell"/>
</dbReference>
<dbReference type="GO" id="GO:0016887">
    <property type="term" value="F:ATP hydrolysis activity"/>
    <property type="evidence" value="ECO:0007669"/>
    <property type="project" value="InterPro"/>
</dbReference>
<dbReference type="InterPro" id="IPR039421">
    <property type="entry name" value="Type_1_exporter"/>
</dbReference>
<dbReference type="PROSITE" id="PS50929">
    <property type="entry name" value="ABC_TM1F"/>
    <property type="match status" value="1"/>
</dbReference>
<dbReference type="GO" id="GO:0005524">
    <property type="term" value="F:ATP binding"/>
    <property type="evidence" value="ECO:0007669"/>
    <property type="project" value="UniProtKB-KW"/>
</dbReference>
<evidence type="ECO:0000256" key="2">
    <source>
        <dbReference type="ARBA" id="ARBA00022692"/>
    </source>
</evidence>
<feature type="transmembrane region" description="Helical" evidence="7">
    <location>
        <begin position="269"/>
        <end position="302"/>
    </location>
</feature>
<evidence type="ECO:0000259" key="9">
    <source>
        <dbReference type="PROSITE" id="PS50929"/>
    </source>
</evidence>
<dbReference type="PANTHER" id="PTHR24221:SF654">
    <property type="entry name" value="ATP-BINDING CASSETTE SUB-FAMILY B MEMBER 6"/>
    <property type="match status" value="1"/>
</dbReference>
<dbReference type="SUPFAM" id="SSF90123">
    <property type="entry name" value="ABC transporter transmembrane region"/>
    <property type="match status" value="1"/>
</dbReference>
<dbReference type="InterPro" id="IPR027417">
    <property type="entry name" value="P-loop_NTPase"/>
</dbReference>
<gene>
    <name evidence="10" type="ORF">HZS54_05900</name>
</gene>
<evidence type="ECO:0000256" key="6">
    <source>
        <dbReference type="ARBA" id="ARBA00023136"/>
    </source>
</evidence>
<keyword evidence="3" id="KW-0547">Nucleotide-binding</keyword>
<dbReference type="Pfam" id="PF00005">
    <property type="entry name" value="ABC_tran"/>
    <property type="match status" value="1"/>
</dbReference>
<evidence type="ECO:0000259" key="8">
    <source>
        <dbReference type="PROSITE" id="PS50893"/>
    </source>
</evidence>
<dbReference type="EMBL" id="CP058909">
    <property type="protein sequence ID" value="QLH81201.1"/>
    <property type="molecule type" value="Genomic_DNA"/>
</dbReference>
<feature type="transmembrane region" description="Helical" evidence="7">
    <location>
        <begin position="170"/>
        <end position="196"/>
    </location>
</feature>
<comment type="subcellular location">
    <subcellularLocation>
        <location evidence="1">Membrane</location>
        <topology evidence="1">Multi-pass membrane protein</topology>
    </subcellularLocation>
</comment>
<accession>A0A7D5P7K8</accession>
<dbReference type="GeneID" id="56082103"/>
<dbReference type="GO" id="GO:0140359">
    <property type="term" value="F:ABC-type transporter activity"/>
    <property type="evidence" value="ECO:0007669"/>
    <property type="project" value="InterPro"/>
</dbReference>
<dbReference type="Gene3D" id="1.20.1560.10">
    <property type="entry name" value="ABC transporter type 1, transmembrane domain"/>
    <property type="match status" value="1"/>
</dbReference>
<dbReference type="SMART" id="SM00382">
    <property type="entry name" value="AAA"/>
    <property type="match status" value="1"/>
</dbReference>
<dbReference type="RefSeq" id="WP_179921009.1">
    <property type="nucleotide sequence ID" value="NZ_CP058909.1"/>
</dbReference>
<dbReference type="OrthoDB" id="121502at2157"/>
<keyword evidence="2 7" id="KW-0812">Transmembrane</keyword>
<organism evidence="10 11">
    <name type="scientific">Halosimplex pelagicum</name>
    <dbReference type="NCBI Taxonomy" id="869886"/>
    <lineage>
        <taxon>Archaea</taxon>
        <taxon>Methanobacteriati</taxon>
        <taxon>Methanobacteriota</taxon>
        <taxon>Stenosarchaea group</taxon>
        <taxon>Halobacteria</taxon>
        <taxon>Halobacteriales</taxon>
        <taxon>Haloarculaceae</taxon>
        <taxon>Halosimplex</taxon>
    </lineage>
</organism>
<evidence type="ECO:0000256" key="1">
    <source>
        <dbReference type="ARBA" id="ARBA00004141"/>
    </source>
</evidence>
<dbReference type="PROSITE" id="PS00211">
    <property type="entry name" value="ABC_TRANSPORTER_1"/>
    <property type="match status" value="1"/>
</dbReference>
<dbReference type="SUPFAM" id="SSF52540">
    <property type="entry name" value="P-loop containing nucleoside triphosphate hydrolases"/>
    <property type="match status" value="1"/>
</dbReference>
<dbReference type="Proteomes" id="UP000509346">
    <property type="component" value="Chromosome"/>
</dbReference>
<evidence type="ECO:0000256" key="4">
    <source>
        <dbReference type="ARBA" id="ARBA00022840"/>
    </source>
</evidence>
<keyword evidence="5 7" id="KW-1133">Transmembrane helix</keyword>
<dbReference type="Gene3D" id="3.40.50.300">
    <property type="entry name" value="P-loop containing nucleotide triphosphate hydrolases"/>
    <property type="match status" value="1"/>
</dbReference>
<evidence type="ECO:0000313" key="10">
    <source>
        <dbReference type="EMBL" id="QLH81201.1"/>
    </source>
</evidence>
<evidence type="ECO:0000256" key="7">
    <source>
        <dbReference type="SAM" id="Phobius"/>
    </source>
</evidence>
<dbReference type="GO" id="GO:0034040">
    <property type="term" value="F:ATPase-coupled lipid transmembrane transporter activity"/>
    <property type="evidence" value="ECO:0007669"/>
    <property type="project" value="TreeGrafter"/>
</dbReference>
<dbReference type="FunFam" id="3.40.50.300:FF:000218">
    <property type="entry name" value="Multidrug ABC transporter ATP-binding protein"/>
    <property type="match status" value="1"/>
</dbReference>
<feature type="transmembrane region" description="Helical" evidence="7">
    <location>
        <begin position="70"/>
        <end position="93"/>
    </location>
</feature>
<feature type="domain" description="ABC transmembrane type-1" evidence="9">
    <location>
        <begin position="26"/>
        <end position="322"/>
    </location>
</feature>
<keyword evidence="11" id="KW-1185">Reference proteome</keyword>
<keyword evidence="6 7" id="KW-0472">Membrane</keyword>
<dbReference type="AlphaFoldDB" id="A0A7D5P7K8"/>
<evidence type="ECO:0000256" key="5">
    <source>
        <dbReference type="ARBA" id="ARBA00022989"/>
    </source>
</evidence>
<dbReference type="InterPro" id="IPR017871">
    <property type="entry name" value="ABC_transporter-like_CS"/>
</dbReference>
<evidence type="ECO:0000256" key="3">
    <source>
        <dbReference type="ARBA" id="ARBA00022741"/>
    </source>
</evidence>
<keyword evidence="4 10" id="KW-0067">ATP-binding</keyword>
<dbReference type="Pfam" id="PF00664">
    <property type="entry name" value="ABC_membrane"/>
    <property type="match status" value="1"/>
</dbReference>
<evidence type="ECO:0000313" key="11">
    <source>
        <dbReference type="Proteomes" id="UP000509346"/>
    </source>
</evidence>
<name>A0A7D5P7K8_9EURY</name>
<dbReference type="InterPro" id="IPR003593">
    <property type="entry name" value="AAA+_ATPase"/>
</dbReference>
<dbReference type="PANTHER" id="PTHR24221">
    <property type="entry name" value="ATP-BINDING CASSETTE SUB-FAMILY B"/>
    <property type="match status" value="1"/>
</dbReference>